<sequence>MEEEIVDSPVGWVAKHIDSYVNSDGGKGHEYYGANALLLTTRGRKSGKLRRTALYYGGRGDDVVLVASNGGSVGHPFWYRNLAADPSVTVQIKDDVYAAVARTAEGAERAELWELMTGVFPTYAQYQAKVEREIPVVVLTRATGEAA</sequence>
<comment type="similarity">
    <text evidence="1">Belongs to the F420H(2)-dependent quinone reductase family.</text>
</comment>
<dbReference type="Pfam" id="PF04075">
    <property type="entry name" value="F420H2_quin_red"/>
    <property type="match status" value="1"/>
</dbReference>
<evidence type="ECO:0000256" key="1">
    <source>
        <dbReference type="ARBA" id="ARBA00008710"/>
    </source>
</evidence>
<dbReference type="PANTHER" id="PTHR39428:SF1">
    <property type="entry name" value="F420H(2)-DEPENDENT QUINONE REDUCTASE RV1261C"/>
    <property type="match status" value="1"/>
</dbReference>
<dbReference type="InterPro" id="IPR012349">
    <property type="entry name" value="Split_barrel_FMN-bd"/>
</dbReference>
<reference evidence="4" key="1">
    <citation type="journal article" date="2019" name="Int. J. Syst. Evol. Microbiol.">
        <title>The Global Catalogue of Microorganisms (GCM) 10K type strain sequencing project: providing services to taxonomists for standard genome sequencing and annotation.</title>
        <authorList>
            <consortium name="The Broad Institute Genomics Platform"/>
            <consortium name="The Broad Institute Genome Sequencing Center for Infectious Disease"/>
            <person name="Wu L."/>
            <person name="Ma J."/>
        </authorList>
    </citation>
    <scope>NUCLEOTIDE SEQUENCE [LARGE SCALE GENOMIC DNA]</scope>
    <source>
        <strain evidence="4">CGMCC 4.7289</strain>
    </source>
</reference>
<dbReference type="PANTHER" id="PTHR39428">
    <property type="entry name" value="F420H(2)-DEPENDENT QUINONE REDUCTASE RV1261C"/>
    <property type="match status" value="1"/>
</dbReference>
<dbReference type="NCBIfam" id="TIGR00026">
    <property type="entry name" value="hi_GC_TIGR00026"/>
    <property type="match status" value="1"/>
</dbReference>
<protein>
    <submittedName>
        <fullName evidence="3">Nitroreductase family deazaflavin-dependent oxidoreductase</fullName>
    </submittedName>
</protein>
<dbReference type="EMBL" id="JBHSAY010000008">
    <property type="protein sequence ID" value="MFC4132007.1"/>
    <property type="molecule type" value="Genomic_DNA"/>
</dbReference>
<proteinExistence type="inferred from homology"/>
<dbReference type="RefSeq" id="WP_253749802.1">
    <property type="nucleotide sequence ID" value="NZ_JAMZDZ010000001.1"/>
</dbReference>
<keyword evidence="4" id="KW-1185">Reference proteome</keyword>
<gene>
    <name evidence="3" type="ORF">ACFOZ4_15460</name>
</gene>
<evidence type="ECO:0000313" key="4">
    <source>
        <dbReference type="Proteomes" id="UP001595816"/>
    </source>
</evidence>
<dbReference type="Proteomes" id="UP001595816">
    <property type="component" value="Unassembled WGS sequence"/>
</dbReference>
<dbReference type="Gene3D" id="2.30.110.10">
    <property type="entry name" value="Electron Transport, Fmn-binding Protein, Chain A"/>
    <property type="match status" value="1"/>
</dbReference>
<comment type="caution">
    <text evidence="3">The sequence shown here is derived from an EMBL/GenBank/DDBJ whole genome shotgun (WGS) entry which is preliminary data.</text>
</comment>
<name>A0ABV8LLZ7_9ACTN</name>
<evidence type="ECO:0000313" key="3">
    <source>
        <dbReference type="EMBL" id="MFC4132007.1"/>
    </source>
</evidence>
<dbReference type="InterPro" id="IPR004378">
    <property type="entry name" value="F420H2_quin_Rdtase"/>
</dbReference>
<organism evidence="3 4">
    <name type="scientific">Hamadaea flava</name>
    <dbReference type="NCBI Taxonomy" id="1742688"/>
    <lineage>
        <taxon>Bacteria</taxon>
        <taxon>Bacillati</taxon>
        <taxon>Actinomycetota</taxon>
        <taxon>Actinomycetes</taxon>
        <taxon>Micromonosporales</taxon>
        <taxon>Micromonosporaceae</taxon>
        <taxon>Hamadaea</taxon>
    </lineage>
</organism>
<evidence type="ECO:0000256" key="2">
    <source>
        <dbReference type="ARBA" id="ARBA00049106"/>
    </source>
</evidence>
<accession>A0ABV8LLZ7</accession>
<comment type="catalytic activity">
    <reaction evidence="2">
        <text>oxidized coenzyme F420-(gamma-L-Glu)(n) + a quinol + H(+) = reduced coenzyme F420-(gamma-L-Glu)(n) + a quinone</text>
        <dbReference type="Rhea" id="RHEA:39663"/>
        <dbReference type="Rhea" id="RHEA-COMP:12939"/>
        <dbReference type="Rhea" id="RHEA-COMP:14378"/>
        <dbReference type="ChEBI" id="CHEBI:15378"/>
        <dbReference type="ChEBI" id="CHEBI:24646"/>
        <dbReference type="ChEBI" id="CHEBI:132124"/>
        <dbReference type="ChEBI" id="CHEBI:133980"/>
        <dbReference type="ChEBI" id="CHEBI:139511"/>
    </reaction>
</comment>